<dbReference type="Proteomes" id="UP001152797">
    <property type="component" value="Unassembled WGS sequence"/>
</dbReference>
<dbReference type="SUPFAM" id="SSF53474">
    <property type="entry name" value="alpha/beta-Hydrolases"/>
    <property type="match status" value="1"/>
</dbReference>
<dbReference type="GO" id="GO:0006508">
    <property type="term" value="P:proteolysis"/>
    <property type="evidence" value="ECO:0007669"/>
    <property type="project" value="UniProtKB-KW"/>
</dbReference>
<keyword evidence="6" id="KW-0378">Hydrolase</keyword>
<dbReference type="InterPro" id="IPR005944">
    <property type="entry name" value="Pro_iminopeptidase"/>
</dbReference>
<gene>
    <name evidence="4" type="ORF">C1SCF055_LOCUS5508</name>
</gene>
<evidence type="ECO:0000313" key="4">
    <source>
        <dbReference type="EMBL" id="CAI3977362.1"/>
    </source>
</evidence>
<proteinExistence type="predicted"/>
<dbReference type="AlphaFoldDB" id="A0A9P1FKI7"/>
<dbReference type="Pfam" id="PF08386">
    <property type="entry name" value="Abhydrolase_4"/>
    <property type="match status" value="1"/>
</dbReference>
<keyword evidence="1" id="KW-0732">Signal</keyword>
<dbReference type="PANTHER" id="PTHR43722">
    <property type="entry name" value="PROLINE IMINOPEPTIDASE"/>
    <property type="match status" value="1"/>
</dbReference>
<feature type="domain" description="AB hydrolase-1" evidence="2">
    <location>
        <begin position="117"/>
        <end position="298"/>
    </location>
</feature>
<keyword evidence="6" id="KW-0645">Protease</keyword>
<dbReference type="Pfam" id="PF00561">
    <property type="entry name" value="Abhydrolase_1"/>
    <property type="match status" value="1"/>
</dbReference>
<feature type="chain" id="PRO_5043271971" evidence="1">
    <location>
        <begin position="30"/>
        <end position="606"/>
    </location>
</feature>
<dbReference type="InterPro" id="IPR029058">
    <property type="entry name" value="AB_hydrolase_fold"/>
</dbReference>
<dbReference type="InterPro" id="IPR000073">
    <property type="entry name" value="AB_hydrolase_1"/>
</dbReference>
<evidence type="ECO:0000256" key="1">
    <source>
        <dbReference type="SAM" id="SignalP"/>
    </source>
</evidence>
<dbReference type="GO" id="GO:0005737">
    <property type="term" value="C:cytoplasm"/>
    <property type="evidence" value="ECO:0007669"/>
    <property type="project" value="InterPro"/>
</dbReference>
<evidence type="ECO:0000313" key="6">
    <source>
        <dbReference type="EMBL" id="CAL4764674.1"/>
    </source>
</evidence>
<dbReference type="PANTHER" id="PTHR43722:SF1">
    <property type="entry name" value="PROLINE IMINOPEPTIDASE"/>
    <property type="match status" value="1"/>
</dbReference>
<evidence type="ECO:0000259" key="2">
    <source>
        <dbReference type="Pfam" id="PF00561"/>
    </source>
</evidence>
<evidence type="ECO:0000259" key="3">
    <source>
        <dbReference type="Pfam" id="PF08386"/>
    </source>
</evidence>
<reference evidence="4" key="1">
    <citation type="submission" date="2022-10" db="EMBL/GenBank/DDBJ databases">
        <authorList>
            <person name="Chen Y."/>
            <person name="Dougan E. K."/>
            <person name="Chan C."/>
            <person name="Rhodes N."/>
            <person name="Thang M."/>
        </authorList>
    </citation>
    <scope>NUCLEOTIDE SEQUENCE</scope>
</reference>
<accession>A0A9P1FKI7</accession>
<organism evidence="4">
    <name type="scientific">Cladocopium goreaui</name>
    <dbReference type="NCBI Taxonomy" id="2562237"/>
    <lineage>
        <taxon>Eukaryota</taxon>
        <taxon>Sar</taxon>
        <taxon>Alveolata</taxon>
        <taxon>Dinophyceae</taxon>
        <taxon>Suessiales</taxon>
        <taxon>Symbiodiniaceae</taxon>
        <taxon>Cladocopium</taxon>
    </lineage>
</organism>
<feature type="signal peptide" evidence="1">
    <location>
        <begin position="1"/>
        <end position="29"/>
    </location>
</feature>
<comment type="caution">
    <text evidence="4">The sequence shown here is derived from an EMBL/GenBank/DDBJ whole genome shotgun (WGS) entry which is preliminary data.</text>
</comment>
<dbReference type="EMBL" id="CAMXCT020000336">
    <property type="protein sequence ID" value="CAL1130737.1"/>
    <property type="molecule type" value="Genomic_DNA"/>
</dbReference>
<evidence type="ECO:0000313" key="5">
    <source>
        <dbReference type="EMBL" id="CAL1130737.1"/>
    </source>
</evidence>
<dbReference type="PROSITE" id="PS51257">
    <property type="entry name" value="PROKAR_LIPOPROTEIN"/>
    <property type="match status" value="1"/>
</dbReference>
<dbReference type="EMBL" id="CAMXCT030000336">
    <property type="protein sequence ID" value="CAL4764674.1"/>
    <property type="molecule type" value="Genomic_DNA"/>
</dbReference>
<protein>
    <submittedName>
        <fullName evidence="6">Serine protease Hip1</fullName>
    </submittedName>
</protein>
<dbReference type="GO" id="GO:0004177">
    <property type="term" value="F:aminopeptidase activity"/>
    <property type="evidence" value="ECO:0007669"/>
    <property type="project" value="UniProtKB-EC"/>
</dbReference>
<evidence type="ECO:0000313" key="7">
    <source>
        <dbReference type="Proteomes" id="UP001152797"/>
    </source>
</evidence>
<feature type="domain" description="Peptidase S33 tripeptidyl aminopeptidase-like C-terminal" evidence="3">
    <location>
        <begin position="507"/>
        <end position="597"/>
    </location>
</feature>
<reference evidence="5" key="2">
    <citation type="submission" date="2024-04" db="EMBL/GenBank/DDBJ databases">
        <authorList>
            <person name="Chen Y."/>
            <person name="Shah S."/>
            <person name="Dougan E. K."/>
            <person name="Thang M."/>
            <person name="Chan C."/>
        </authorList>
    </citation>
    <scope>NUCLEOTIDE SEQUENCE [LARGE SCALE GENOMIC DNA]</scope>
</reference>
<dbReference type="Gene3D" id="3.40.50.1820">
    <property type="entry name" value="alpha/beta hydrolase"/>
    <property type="match status" value="1"/>
</dbReference>
<dbReference type="InterPro" id="IPR013595">
    <property type="entry name" value="Pept_S33_TAP-like_C"/>
</dbReference>
<dbReference type="EMBL" id="CAMXCT010000336">
    <property type="protein sequence ID" value="CAI3977362.1"/>
    <property type="molecule type" value="Genomic_DNA"/>
</dbReference>
<name>A0A9P1FKI7_9DINO</name>
<dbReference type="OrthoDB" id="28112at2759"/>
<keyword evidence="7" id="KW-1185">Reference proteome</keyword>
<sequence>MSRMWRFASLRRLSFAVGLSLVACDACDACDACEPIAADGETERDFMHLLQRFSHRTSQWSVMAPDPSVLTWDAASPGHVSNGVLSVPLDVFDPDSPMLELPVTMRFAETQPAPKGLMLIHCGGPGSGSNCVRYMYGRHLQGYDVFSITQRGMGSAEPALNCANSKLPETCPSTGCQVSDFTDCPCALLDGTPQLGEIWADIDPANESQVMKLFRKREEWGKRCAASEKFQLKNDKGKSYNFLNYVGTQFLVYDLERLRKAVGAKKLNVYGYSYGTYVGGVYASVFSETSGRIVLDGDMEASPRKDAQAEGDAIANDKFVAFLLNTCKDAPDCPLAKPEENYDKIIESARKGQLTAPTESKKDFPLSVGMLMAYLQAESLSNSGRYFARALQTLAQLASSKEEERRDAVAFILDGFCYVKGVSTWSRYDICVGPGHTNENEPAAVGTSFADPYLELCAVWGLDLAGYFEAGNDGVSDLMNQWRVEKIERGMAGLAAAVGDMAGFFLWPLKATPTAPMGSAIVKPLIIGNLFDTATSYSWAQEMKKSFPEGSMITWQGMGHTFPSRATDYNRAAIEHCWGYVEAYLQNGTLPVNGMLCWQKTNPPVI</sequence>